<sequence length="201" mass="23801">MNSDYKKTVNKLLASDINGCRQFFMNNGYTLEEAYCNILEDNLAEAKRLFFSIEDKDIRAKWGVFLCGLISGKIEGYPSYFALRNFLEIDLNLLTMYYKGEYVENIVKYADWLYTINPEVHKFIGRVFLNNHLEEYGMAFLLKAKDYFYNDPELHYLLAEQYFKQNNIPECKKAIENCLNVLPEYFPAIQLQKKIEKNCEY</sequence>
<accession>A0A9D1JNN8</accession>
<dbReference type="Gene3D" id="1.25.40.10">
    <property type="entry name" value="Tetratricopeptide repeat domain"/>
    <property type="match status" value="1"/>
</dbReference>
<comment type="caution">
    <text evidence="1">The sequence shown here is derived from an EMBL/GenBank/DDBJ whole genome shotgun (WGS) entry which is preliminary data.</text>
</comment>
<dbReference type="EMBL" id="DVIU01000141">
    <property type="protein sequence ID" value="HIS36425.1"/>
    <property type="molecule type" value="Genomic_DNA"/>
</dbReference>
<gene>
    <name evidence="1" type="ORF">IAC10_07330</name>
</gene>
<dbReference type="SUPFAM" id="SSF48452">
    <property type="entry name" value="TPR-like"/>
    <property type="match status" value="1"/>
</dbReference>
<name>A0A9D1JNN8_9BACT</name>
<evidence type="ECO:0000313" key="1">
    <source>
        <dbReference type="EMBL" id="HIS36425.1"/>
    </source>
</evidence>
<reference evidence="1" key="2">
    <citation type="journal article" date="2021" name="PeerJ">
        <title>Extensive microbial diversity within the chicken gut microbiome revealed by metagenomics and culture.</title>
        <authorList>
            <person name="Gilroy R."/>
            <person name="Ravi A."/>
            <person name="Getino M."/>
            <person name="Pursley I."/>
            <person name="Horton D.L."/>
            <person name="Alikhan N.F."/>
            <person name="Baker D."/>
            <person name="Gharbi K."/>
            <person name="Hall N."/>
            <person name="Watson M."/>
            <person name="Adriaenssens E.M."/>
            <person name="Foster-Nyarko E."/>
            <person name="Jarju S."/>
            <person name="Secka A."/>
            <person name="Antonio M."/>
            <person name="Oren A."/>
            <person name="Chaudhuri R.R."/>
            <person name="La Ragione R."/>
            <person name="Hildebrand F."/>
            <person name="Pallen M.J."/>
        </authorList>
    </citation>
    <scope>NUCLEOTIDE SEQUENCE</scope>
    <source>
        <strain evidence="1">6276</strain>
    </source>
</reference>
<protein>
    <submittedName>
        <fullName evidence="1">Uncharacterized protein</fullName>
    </submittedName>
</protein>
<dbReference type="AlphaFoldDB" id="A0A9D1JNN8"/>
<organism evidence="1 2">
    <name type="scientific">Candidatus Scatousia excrementigallinarum</name>
    <dbReference type="NCBI Taxonomy" id="2840935"/>
    <lineage>
        <taxon>Bacteria</taxon>
        <taxon>Candidatus Scatousia</taxon>
    </lineage>
</organism>
<evidence type="ECO:0000313" key="2">
    <source>
        <dbReference type="Proteomes" id="UP000823928"/>
    </source>
</evidence>
<proteinExistence type="predicted"/>
<dbReference type="Proteomes" id="UP000823928">
    <property type="component" value="Unassembled WGS sequence"/>
</dbReference>
<dbReference type="InterPro" id="IPR011990">
    <property type="entry name" value="TPR-like_helical_dom_sf"/>
</dbReference>
<reference evidence="1" key="1">
    <citation type="submission" date="2020-10" db="EMBL/GenBank/DDBJ databases">
        <authorList>
            <person name="Gilroy R."/>
        </authorList>
    </citation>
    <scope>NUCLEOTIDE SEQUENCE</scope>
    <source>
        <strain evidence="1">6276</strain>
    </source>
</reference>